<dbReference type="Proteomes" id="UP000197424">
    <property type="component" value="Chromosome"/>
</dbReference>
<evidence type="ECO:0000313" key="1">
    <source>
        <dbReference type="EMBL" id="ASJ22961.1"/>
    </source>
</evidence>
<proteinExistence type="predicted"/>
<evidence type="ECO:0000313" key="2">
    <source>
        <dbReference type="Proteomes" id="UP000197424"/>
    </source>
</evidence>
<accession>A0A248LEK9</accession>
<organism evidence="1 2">
    <name type="scientific">Laribacter hongkongensis</name>
    <dbReference type="NCBI Taxonomy" id="168471"/>
    <lineage>
        <taxon>Bacteria</taxon>
        <taxon>Pseudomonadati</taxon>
        <taxon>Pseudomonadota</taxon>
        <taxon>Betaproteobacteria</taxon>
        <taxon>Neisseriales</taxon>
        <taxon>Aquaspirillaceae</taxon>
        <taxon>Laribacter</taxon>
    </lineage>
</organism>
<gene>
    <name evidence="1" type="ORF">LHGZ1_0130</name>
</gene>
<protein>
    <submittedName>
        <fullName evidence="1">Uncharacterized protein</fullName>
    </submittedName>
</protein>
<name>A0A248LEK9_9NEIS</name>
<sequence length="101" mass="11353">MSATPPAAFACRRNLCRNRSAVRSSSIADSVNHVYEAIVLALPDRYNTHWSSLTRKHHKVTRKHRFLANLASFAPELPAHFSPKPVCHRMDSCHAGWMGMA</sequence>
<reference evidence="2" key="1">
    <citation type="submission" date="2017-06" db="EMBL/GenBank/DDBJ databases">
        <title>Whole genome sequence of Laribacter hongkongensis LHGZ1.</title>
        <authorList>
            <person name="Chen D."/>
            <person name="Wu H."/>
            <person name="Chen J."/>
        </authorList>
    </citation>
    <scope>NUCLEOTIDE SEQUENCE [LARGE SCALE GENOMIC DNA]</scope>
    <source>
        <strain evidence="2">LHGZ1</strain>
    </source>
</reference>
<dbReference type="AlphaFoldDB" id="A0A248LEK9"/>
<dbReference type="EMBL" id="CP022115">
    <property type="protein sequence ID" value="ASJ22961.1"/>
    <property type="molecule type" value="Genomic_DNA"/>
</dbReference>